<feature type="domain" description="TIR" evidence="11">
    <location>
        <begin position="199"/>
        <end position="362"/>
    </location>
</feature>
<dbReference type="InterPro" id="IPR000571">
    <property type="entry name" value="Znf_CCCH"/>
</dbReference>
<reference evidence="12 13" key="1">
    <citation type="submission" date="2021-03" db="EMBL/GenBank/DDBJ databases">
        <authorList>
            <person name="King G.J."/>
            <person name="Bancroft I."/>
            <person name="Baten A."/>
            <person name="Bloomfield J."/>
            <person name="Borpatragohain P."/>
            <person name="He Z."/>
            <person name="Irish N."/>
            <person name="Irwin J."/>
            <person name="Liu K."/>
            <person name="Mauleon R.P."/>
            <person name="Moore J."/>
            <person name="Morris R."/>
            <person name="Ostergaard L."/>
            <person name="Wang B."/>
            <person name="Wells R."/>
        </authorList>
    </citation>
    <scope>NUCLEOTIDE SEQUENCE [LARGE SCALE GENOMIC DNA]</scope>
    <source>
        <strain evidence="12">R-o-18</strain>
        <tissue evidence="12">Leaf</tissue>
    </source>
</reference>
<dbReference type="PANTHER" id="PTHR12965">
    <property type="entry name" value="VACUOLAR PROTEIN SORTING 54"/>
    <property type="match status" value="1"/>
</dbReference>
<keyword evidence="8" id="KW-0862">Zinc</keyword>
<dbReference type="Gene3D" id="3.40.50.300">
    <property type="entry name" value="P-loop containing nucleotide triphosphate hydrolases"/>
    <property type="match status" value="1"/>
</dbReference>
<name>A0ABQ7NRM1_BRACM</name>
<evidence type="ECO:0000256" key="7">
    <source>
        <dbReference type="ARBA" id="ARBA00023054"/>
    </source>
</evidence>
<keyword evidence="8" id="KW-0479">Metal-binding</keyword>
<feature type="region of interest" description="Disordered" evidence="9">
    <location>
        <begin position="1362"/>
        <end position="1394"/>
    </location>
</feature>
<feature type="compositionally biased region" description="Polar residues" evidence="9">
    <location>
        <begin position="2048"/>
        <end position="2060"/>
    </location>
</feature>
<evidence type="ECO:0000256" key="5">
    <source>
        <dbReference type="ARBA" id="ARBA00022927"/>
    </source>
</evidence>
<keyword evidence="5" id="KW-0653">Protein transport</keyword>
<dbReference type="Pfam" id="PF01582">
    <property type="entry name" value="TIR"/>
    <property type="match status" value="1"/>
</dbReference>
<feature type="zinc finger region" description="C3H1-type" evidence="8">
    <location>
        <begin position="1177"/>
        <end position="1205"/>
    </location>
</feature>
<evidence type="ECO:0000256" key="3">
    <source>
        <dbReference type="ARBA" id="ARBA00022448"/>
    </source>
</evidence>
<dbReference type="SUPFAM" id="SSF52540">
    <property type="entry name" value="P-loop containing nucleoside triphosphate hydrolases"/>
    <property type="match status" value="1"/>
</dbReference>
<gene>
    <name evidence="12" type="primary">A01p012150.1_BraROA</name>
    <name evidence="12" type="ORF">IGI04_001036</name>
</gene>
<proteinExistence type="inferred from homology"/>
<feature type="compositionally biased region" description="Basic and acidic residues" evidence="9">
    <location>
        <begin position="1233"/>
        <end position="1246"/>
    </location>
</feature>
<dbReference type="InterPro" id="IPR055414">
    <property type="entry name" value="LRR_R13L4/SHOC2-like"/>
</dbReference>
<dbReference type="Pfam" id="PF00931">
    <property type="entry name" value="NB-ARC"/>
    <property type="match status" value="1"/>
</dbReference>
<evidence type="ECO:0008006" key="14">
    <source>
        <dbReference type="Google" id="ProtNLM"/>
    </source>
</evidence>
<dbReference type="Gene3D" id="3.80.10.10">
    <property type="entry name" value="Ribonuclease Inhibitor"/>
    <property type="match status" value="2"/>
</dbReference>
<dbReference type="Pfam" id="PF00642">
    <property type="entry name" value="zf-CCCH"/>
    <property type="match status" value="1"/>
</dbReference>
<sequence>MDRLRILRRQGLRDFEPSLPPRFMDRILDHMKKSSSRRVISRRRLERCSSSFAEDLSGSTSSFATCSMELPDRTSFRLFGAGGDGELDRIYKSFDAWEATKMRSSSDVLSEVSSSGVDSLDRDNTGGVGRFFKEHASEKASEKEHGEMNLNPDYHESFPSAVLNPTSPGTSIKMVEMREKLKEVETPFQPKLSEHSVTGSDPILVIYCGDNQVSEEIYFISYIFNELCARGFAPLRYDMKKSTVTENQKLLHISRVGIIIFSMNFAHSRECLDGFVAVMDHLKANELVLIPVFFKVSVSDVRGQSGSFGKAFTRLGDSVMASQVLKWRAAMIKLASIIGYAYKKGDEVILAKNIVRDVCLPLSSETNMKLRGTRLSLKSILSLLNRSQPSSSQIVGLWGMAGIGKTTITRDFFRSQAEQYDVCYFLPDFHLLCQTKGLSYLRDDFFSKIFGAEKVFVDACDTKPSVTRDRFLGKKVLIVLDGVSSAKDAEVLVGGFGWFSGGHTIILTSRNRQVLVQCNAKVIYEIEKLPKLESLHLCCKFASKENCKGRMSLTSELVDYASGNPLALRNLEKLKRIILSHSQQLTKFPRLSKARNLEHIDLEGCTSLVKVNSSILHHHKLTFLSLRNCSRLRVMPTTVHLKSLEVLNLSGCSELENLQDFSLNLKEIYLAGAAIREIPSSIGDLTRLVTLDLENCESLQHLPPGISNLKAMMTLKLSGCSNLKSLPVLDALFLQDSQRSNTRITMEESVSINLHSAIQESRLDGSKTLLKLDNLQLRSDIHGSFFSREAFLPAFEYLSNNGIPQESWTRVTVIPFPSPILHSLASRLYALVSLFLCNAYLVDIPEDICWLASVMRLDLGGNSFSQIPKSIKEFRKLHSLNLRHCKNLKSLPELPRSLVTLNAHGCVSLKSFPTSFEQFPRHFTFSNCFNLSPKVVREYIGKALDSVKGMAKGILQASLEQEHINDPAFNICIPASAGQQSSVNFQAGSSVRIQLAPGMLKTLSGFVLSVVVEFWDNYSNTAGFGIKCICRKSRIDLSPRLERIFHCWAPKEPITVQRDHMFVFGSVKMHHAEAVNHDFLSDSVTFEFHPVNSENQLVDDSCTVKRCGVYLITDATSNTALSAKRPSSSMDPGGLSSMEHVAPPYKKCRLKGVIEIVILSLRKRKRELSVPTVKNVSTVRRLCRSYVRTGSCAVGPSCSFDHPNWVLTHKTASSIPSESPPMDMLGLSSYGKPSDKRVETSTEKPKRLSVSESRQATSGIDTIDAEQEEEGKLILREVHLGPVSARFEHDHNYRNLEQNEEKELGCHKVLRTETESNSYLKDSQTSIRKPTLSQLLGFNRSPFVSVHDSDSVRDLMDSHPSLIGRSIGNSNRSSVDLGRSTPSSPSPSSLTKSISDASSQSLSSILNNPHGGKSGVYGSDASWVGWWSSSTSVAPSEFAPVASTKLPGSDLTRSDFHGYVSSISDSHARFEDIINHAKEESSGFDQESHVSGLASCLREVPSLYFKEDFALEDGATFRSACPFSTLTENLALQEKLSQYLDVVEMHLVKEISVRSDSFFEAQGQLQDLNVKIVEGCSRIRELKETIRLLDRNLVDSARQIQELSSTRINMLELQRKLRVILYVNQALSALKLLVASADCAGALDITDDLQNLLAGDELTGLHCFRHLRDHVTTSIESINSILTAEFMRISIHNTGEIDVLILSAAKKRGSISSNGEMSEVKLEEEDTSTLCDRLLPLVIGLLRTAKFPSILRMYREALTSEMKNAIKNAVAELLPILVARSLESDFSHGERSVDVDGGGLSLASKLRALSSEAFVNLLTAIYRIVQAHLVRASEVKKAIEWILCNIDGHYAADSVAAAIAVGAVAAESIQETGFQGELSSPLGKATSKASPLQRKTSDTSSLINMSRNFRADVLRENTEAVFAACEVTHARWAKLLGVRALLHPKLKLQEFMSIYDLTQEFITATEKIGGRLGSSIRGTLQSQAKAFVDSQHEARMTKLKAVLDQETWDEMDVPEEFQSIISSLFASQELISRKADDADTLTYHRNPLTPNGSLPSGTEDQNTELRNENSESSEGPAVSNAQVKSTVSPESLERSKAGVSSVAKAHVKSNLFYQGVGYHMVNCGLILLKMLSEYIDMNNSLPALSSEVVLRVVEVLRFFNTRTCQLVLGAGAMQVSGLKSIKAKHLALASQVIDFTYTIIPESRRIMFSKVPETRKPLLSVEIDRVAQDYRVHRDEIYAKLVQIMRERLLAHLHGLPKVVESWNRPPDTNKQTKEFAWPLTREVGYLHRVLSETLHEADVQAIFRQVISIIHTQTSQTLSNLEISSPEAKKRLKLHVELILKCIRSLPSDNANESGIPNWGQLDEFFAQHFKEEEEGREAE</sequence>
<keyword evidence="13" id="KW-1185">Reference proteome</keyword>
<keyword evidence="8" id="KW-0863">Zinc-finger</keyword>
<evidence type="ECO:0000313" key="12">
    <source>
        <dbReference type="EMBL" id="KAG5413469.1"/>
    </source>
</evidence>
<evidence type="ECO:0000313" key="13">
    <source>
        <dbReference type="Proteomes" id="UP000823674"/>
    </source>
</evidence>
<dbReference type="SUPFAM" id="SSF52058">
    <property type="entry name" value="L domain-like"/>
    <property type="match status" value="2"/>
</dbReference>
<evidence type="ECO:0000256" key="6">
    <source>
        <dbReference type="ARBA" id="ARBA00023034"/>
    </source>
</evidence>
<evidence type="ECO:0000256" key="1">
    <source>
        <dbReference type="ARBA" id="ARBA00004601"/>
    </source>
</evidence>
<dbReference type="Gene3D" id="3.40.50.10140">
    <property type="entry name" value="Toll/interleukin-1 receptor homology (TIR) domain"/>
    <property type="match status" value="1"/>
</dbReference>
<dbReference type="InterPro" id="IPR039745">
    <property type="entry name" value="Vps54"/>
</dbReference>
<dbReference type="Pfam" id="PF07928">
    <property type="entry name" value="Vps54"/>
    <property type="match status" value="1"/>
</dbReference>
<keyword evidence="7" id="KW-0175">Coiled coil</keyword>
<feature type="region of interest" description="Disordered" evidence="9">
    <location>
        <begin position="1213"/>
        <end position="1260"/>
    </location>
</feature>
<comment type="subcellular location">
    <subcellularLocation>
        <location evidence="1">Golgi apparatus</location>
        <location evidence="1">trans-Golgi network</location>
    </subcellularLocation>
</comment>
<protein>
    <recommendedName>
        <fullName evidence="14">C3H1-type domain-containing protein</fullName>
    </recommendedName>
</protein>
<feature type="region of interest" description="Disordered" evidence="9">
    <location>
        <begin position="2041"/>
        <end position="2092"/>
    </location>
</feature>
<feature type="compositionally biased region" description="Low complexity" evidence="9">
    <location>
        <begin position="1380"/>
        <end position="1394"/>
    </location>
</feature>
<evidence type="ECO:0000256" key="8">
    <source>
        <dbReference type="PROSITE-ProRule" id="PRU00723"/>
    </source>
</evidence>
<keyword evidence="4" id="KW-0677">Repeat</keyword>
<dbReference type="InterPro" id="IPR002182">
    <property type="entry name" value="NB-ARC"/>
</dbReference>
<evidence type="ECO:0000256" key="4">
    <source>
        <dbReference type="ARBA" id="ARBA00022737"/>
    </source>
</evidence>
<keyword evidence="6" id="KW-0333">Golgi apparatus</keyword>
<evidence type="ECO:0000259" key="10">
    <source>
        <dbReference type="PROSITE" id="PS50103"/>
    </source>
</evidence>
<comment type="similarity">
    <text evidence="2">Belongs to the VPS54 family.</text>
</comment>
<dbReference type="PANTHER" id="PTHR12965:SF0">
    <property type="entry name" value="VACUOLAR PROTEIN SORTING-ASSOCIATED PROTEIN 54"/>
    <property type="match status" value="1"/>
</dbReference>
<dbReference type="InterPro" id="IPR035897">
    <property type="entry name" value="Toll_tir_struct_dom_sf"/>
</dbReference>
<comment type="caution">
    <text evidence="12">The sequence shown here is derived from an EMBL/GenBank/DDBJ whole genome shotgun (WGS) entry which is preliminary data.</text>
</comment>
<keyword evidence="3" id="KW-0813">Transport</keyword>
<dbReference type="InterPro" id="IPR000157">
    <property type="entry name" value="TIR_dom"/>
</dbReference>
<dbReference type="PROSITE" id="PS50104">
    <property type="entry name" value="TIR"/>
    <property type="match status" value="1"/>
</dbReference>
<dbReference type="Proteomes" id="UP000823674">
    <property type="component" value="Chromosome A01"/>
</dbReference>
<feature type="compositionally biased region" description="Polar residues" evidence="9">
    <location>
        <begin position="1250"/>
        <end position="1260"/>
    </location>
</feature>
<dbReference type="Pfam" id="PF23598">
    <property type="entry name" value="LRR_14"/>
    <property type="match status" value="1"/>
</dbReference>
<dbReference type="Gene3D" id="6.10.250.860">
    <property type="match status" value="1"/>
</dbReference>
<evidence type="ECO:0000256" key="2">
    <source>
        <dbReference type="ARBA" id="ARBA00009150"/>
    </source>
</evidence>
<organism evidence="12 13">
    <name type="scientific">Brassica rapa subsp. trilocularis</name>
    <dbReference type="NCBI Taxonomy" id="1813537"/>
    <lineage>
        <taxon>Eukaryota</taxon>
        <taxon>Viridiplantae</taxon>
        <taxon>Streptophyta</taxon>
        <taxon>Embryophyta</taxon>
        <taxon>Tracheophyta</taxon>
        <taxon>Spermatophyta</taxon>
        <taxon>Magnoliopsida</taxon>
        <taxon>eudicotyledons</taxon>
        <taxon>Gunneridae</taxon>
        <taxon>Pentapetalae</taxon>
        <taxon>rosids</taxon>
        <taxon>malvids</taxon>
        <taxon>Brassicales</taxon>
        <taxon>Brassicaceae</taxon>
        <taxon>Brassiceae</taxon>
        <taxon>Brassica</taxon>
    </lineage>
</organism>
<accession>A0ABQ7NRM1</accession>
<dbReference type="SMART" id="SM00255">
    <property type="entry name" value="TIR"/>
    <property type="match status" value="1"/>
</dbReference>
<dbReference type="PROSITE" id="PS50103">
    <property type="entry name" value="ZF_C3H1"/>
    <property type="match status" value="1"/>
</dbReference>
<feature type="domain" description="C3H1-type" evidence="10">
    <location>
        <begin position="1177"/>
        <end position="1205"/>
    </location>
</feature>
<dbReference type="InterPro" id="IPR012501">
    <property type="entry name" value="Vps54_C"/>
</dbReference>
<dbReference type="InterPro" id="IPR027417">
    <property type="entry name" value="P-loop_NTPase"/>
</dbReference>
<dbReference type="EMBL" id="JADBGQ010000001">
    <property type="protein sequence ID" value="KAG5413469.1"/>
    <property type="molecule type" value="Genomic_DNA"/>
</dbReference>
<dbReference type="InterPro" id="IPR032675">
    <property type="entry name" value="LRR_dom_sf"/>
</dbReference>
<feature type="compositionally biased region" description="Polar residues" evidence="9">
    <location>
        <begin position="2079"/>
        <end position="2089"/>
    </location>
</feature>
<dbReference type="PRINTS" id="PR00364">
    <property type="entry name" value="DISEASERSIST"/>
</dbReference>
<evidence type="ECO:0000259" key="11">
    <source>
        <dbReference type="PROSITE" id="PS50104"/>
    </source>
</evidence>
<evidence type="ECO:0000256" key="9">
    <source>
        <dbReference type="SAM" id="MobiDB-lite"/>
    </source>
</evidence>
<dbReference type="SUPFAM" id="SSF52200">
    <property type="entry name" value="Toll/Interleukin receptor TIR domain"/>
    <property type="match status" value="1"/>
</dbReference>